<dbReference type="InterPro" id="IPR009057">
    <property type="entry name" value="Homeodomain-like_sf"/>
</dbReference>
<evidence type="ECO:0000256" key="1">
    <source>
        <dbReference type="ARBA" id="ARBA00023015"/>
    </source>
</evidence>
<evidence type="ECO:0000313" key="7">
    <source>
        <dbReference type="Proteomes" id="UP000288361"/>
    </source>
</evidence>
<dbReference type="EMBL" id="PIQA01000011">
    <property type="protein sequence ID" value="RUO62767.1"/>
    <property type="molecule type" value="Genomic_DNA"/>
</dbReference>
<feature type="DNA-binding region" description="H-T-H motif" evidence="4">
    <location>
        <begin position="29"/>
        <end position="48"/>
    </location>
</feature>
<dbReference type="Pfam" id="PF00440">
    <property type="entry name" value="TetR_N"/>
    <property type="match status" value="1"/>
</dbReference>
<feature type="domain" description="HTH tetR-type" evidence="5">
    <location>
        <begin position="6"/>
        <end position="66"/>
    </location>
</feature>
<dbReference type="InterPro" id="IPR001647">
    <property type="entry name" value="HTH_TetR"/>
</dbReference>
<dbReference type="SUPFAM" id="SSF48498">
    <property type="entry name" value="Tetracyclin repressor-like, C-terminal domain"/>
    <property type="match status" value="1"/>
</dbReference>
<dbReference type="Proteomes" id="UP000288361">
    <property type="component" value="Unassembled WGS sequence"/>
</dbReference>
<evidence type="ECO:0000256" key="2">
    <source>
        <dbReference type="ARBA" id="ARBA00023125"/>
    </source>
</evidence>
<name>A0A432YP46_9GAMM</name>
<dbReference type="RefSeq" id="WP_126752629.1">
    <property type="nucleotide sequence ID" value="NZ_JBHUMT010000004.1"/>
</dbReference>
<dbReference type="SUPFAM" id="SSF46689">
    <property type="entry name" value="Homeodomain-like"/>
    <property type="match status" value="1"/>
</dbReference>
<dbReference type="PANTHER" id="PTHR47506:SF10">
    <property type="entry name" value="TRANSCRIPTIONAL REGULATORY PROTEIN"/>
    <property type="match status" value="1"/>
</dbReference>
<dbReference type="GO" id="GO:0003677">
    <property type="term" value="F:DNA binding"/>
    <property type="evidence" value="ECO:0007669"/>
    <property type="project" value="UniProtKB-UniRule"/>
</dbReference>
<sequence length="196" mass="22035">MPRTPQFHRETALNNALHLFWRQGYHATSMKDIEEAMDMRPGSIYAAFGNKESLFKEALDTYFAMVEDDFKSTIAKQPSVLQGFRQYLKNIAKADEGCAPTKACMLVKALLEFTPEDKAFSEPVHAYLDSIEAMFTEALSEAQSRGELSRQSSPEKLARLIQTNVIGLRTMARRSISQSNLEALVDDVVARIIPVN</sequence>
<protein>
    <submittedName>
        <fullName evidence="6">TetR/AcrR family transcriptional regulator</fullName>
    </submittedName>
</protein>
<dbReference type="Gene3D" id="1.10.357.10">
    <property type="entry name" value="Tetracycline Repressor, domain 2"/>
    <property type="match status" value="1"/>
</dbReference>
<dbReference type="Pfam" id="PF16925">
    <property type="entry name" value="TetR_C_13"/>
    <property type="match status" value="1"/>
</dbReference>
<comment type="caution">
    <text evidence="6">The sequence shown here is derived from an EMBL/GenBank/DDBJ whole genome shotgun (WGS) entry which is preliminary data.</text>
</comment>
<dbReference type="AlphaFoldDB" id="A0A432YP46"/>
<dbReference type="PROSITE" id="PS50977">
    <property type="entry name" value="HTH_TETR_2"/>
    <property type="match status" value="1"/>
</dbReference>
<evidence type="ECO:0000256" key="3">
    <source>
        <dbReference type="ARBA" id="ARBA00023163"/>
    </source>
</evidence>
<proteinExistence type="predicted"/>
<evidence type="ECO:0000313" key="6">
    <source>
        <dbReference type="EMBL" id="RUO62767.1"/>
    </source>
</evidence>
<dbReference type="InterPro" id="IPR011075">
    <property type="entry name" value="TetR_C"/>
</dbReference>
<dbReference type="PANTHER" id="PTHR47506">
    <property type="entry name" value="TRANSCRIPTIONAL REGULATORY PROTEIN"/>
    <property type="match status" value="1"/>
</dbReference>
<dbReference type="Gene3D" id="1.10.10.60">
    <property type="entry name" value="Homeodomain-like"/>
    <property type="match status" value="1"/>
</dbReference>
<keyword evidence="2 4" id="KW-0238">DNA-binding</keyword>
<accession>A0A432YP46</accession>
<reference evidence="6 7" key="1">
    <citation type="journal article" date="2011" name="Front. Microbiol.">
        <title>Genomic signatures of strain selection and enhancement in Bacillus atrophaeus var. globigii, a historical biowarfare simulant.</title>
        <authorList>
            <person name="Gibbons H.S."/>
            <person name="Broomall S.M."/>
            <person name="McNew L.A."/>
            <person name="Daligault H."/>
            <person name="Chapman C."/>
            <person name="Bruce D."/>
            <person name="Karavis M."/>
            <person name="Krepps M."/>
            <person name="McGregor P.A."/>
            <person name="Hong C."/>
            <person name="Park K.H."/>
            <person name="Akmal A."/>
            <person name="Feldman A."/>
            <person name="Lin J.S."/>
            <person name="Chang W.E."/>
            <person name="Higgs B.W."/>
            <person name="Demirev P."/>
            <person name="Lindquist J."/>
            <person name="Liem A."/>
            <person name="Fochler E."/>
            <person name="Read T.D."/>
            <person name="Tapia R."/>
            <person name="Johnson S."/>
            <person name="Bishop-Lilly K.A."/>
            <person name="Detter C."/>
            <person name="Han C."/>
            <person name="Sozhamannan S."/>
            <person name="Rosenzweig C.N."/>
            <person name="Skowronski E.W."/>
        </authorList>
    </citation>
    <scope>NUCLEOTIDE SEQUENCE [LARGE SCALE GENOMIC DNA]</scope>
    <source>
        <strain evidence="6 7">TPS4-2</strain>
    </source>
</reference>
<dbReference type="InterPro" id="IPR036271">
    <property type="entry name" value="Tet_transcr_reg_TetR-rel_C_sf"/>
</dbReference>
<keyword evidence="1" id="KW-0805">Transcription regulation</keyword>
<gene>
    <name evidence="6" type="ORF">CWI73_09875</name>
</gene>
<evidence type="ECO:0000259" key="5">
    <source>
        <dbReference type="PROSITE" id="PS50977"/>
    </source>
</evidence>
<organism evidence="6 7">
    <name type="scientific">Idiomarina piscisalsi</name>
    <dbReference type="NCBI Taxonomy" id="1096243"/>
    <lineage>
        <taxon>Bacteria</taxon>
        <taxon>Pseudomonadati</taxon>
        <taxon>Pseudomonadota</taxon>
        <taxon>Gammaproteobacteria</taxon>
        <taxon>Alteromonadales</taxon>
        <taxon>Idiomarinaceae</taxon>
        <taxon>Idiomarina</taxon>
    </lineage>
</organism>
<evidence type="ECO:0000256" key="4">
    <source>
        <dbReference type="PROSITE-ProRule" id="PRU00335"/>
    </source>
</evidence>
<keyword evidence="3" id="KW-0804">Transcription</keyword>